<dbReference type="GO" id="GO:0005737">
    <property type="term" value="C:cytoplasm"/>
    <property type="evidence" value="ECO:0007669"/>
    <property type="project" value="UniProtKB-ARBA"/>
</dbReference>
<keyword evidence="2" id="KW-0699">rRNA-binding</keyword>
<evidence type="ECO:0000256" key="4">
    <source>
        <dbReference type="ARBA" id="ARBA00022980"/>
    </source>
</evidence>
<dbReference type="InterPro" id="IPR000851">
    <property type="entry name" value="Ribosomal_uS5"/>
</dbReference>
<dbReference type="Pfam" id="PF03719">
    <property type="entry name" value="Ribosomal_S5_C"/>
    <property type="match status" value="1"/>
</dbReference>
<dbReference type="CDD" id="cd17058">
    <property type="entry name" value="Ubl_SNRNP25"/>
    <property type="match status" value="1"/>
</dbReference>
<evidence type="ECO:0000256" key="8">
    <source>
        <dbReference type="SAM" id="Coils"/>
    </source>
</evidence>
<comment type="caution">
    <text evidence="12">The sequence shown here is derived from an EMBL/GenBank/DDBJ whole genome shotgun (WGS) entry which is preliminary data.</text>
</comment>
<accession>A0A9Q1MI82</accession>
<dbReference type="InterPro" id="IPR020568">
    <property type="entry name" value="Ribosomal_Su5_D2-typ_SF"/>
</dbReference>
<feature type="domain" description="Ubiquitin-like" evidence="10">
    <location>
        <begin position="611"/>
        <end position="696"/>
    </location>
</feature>
<evidence type="ECO:0000259" key="10">
    <source>
        <dbReference type="PROSITE" id="PS50053"/>
    </source>
</evidence>
<dbReference type="GO" id="GO:0003735">
    <property type="term" value="F:structural constituent of ribosome"/>
    <property type="evidence" value="ECO:0007669"/>
    <property type="project" value="UniProtKB-UniRule"/>
</dbReference>
<dbReference type="GO" id="GO:0003729">
    <property type="term" value="F:mRNA binding"/>
    <property type="evidence" value="ECO:0007669"/>
    <property type="project" value="UniProtKB-ARBA"/>
</dbReference>
<keyword evidence="8" id="KW-0175">Coiled coil</keyword>
<dbReference type="EMBL" id="JAJAGQ010000007">
    <property type="protein sequence ID" value="KAJ8557507.1"/>
    <property type="molecule type" value="Genomic_DNA"/>
</dbReference>
<keyword evidence="3" id="KW-0694">RNA-binding</keyword>
<dbReference type="Proteomes" id="UP001152561">
    <property type="component" value="Unassembled WGS sequence"/>
</dbReference>
<evidence type="ECO:0000313" key="12">
    <source>
        <dbReference type="EMBL" id="KAJ8557507.1"/>
    </source>
</evidence>
<dbReference type="FunFam" id="3.30.230.10:FF:000002">
    <property type="entry name" value="30S ribosomal protein S5"/>
    <property type="match status" value="1"/>
</dbReference>
<evidence type="ECO:0000256" key="2">
    <source>
        <dbReference type="ARBA" id="ARBA00022730"/>
    </source>
</evidence>
<evidence type="ECO:0000256" key="7">
    <source>
        <dbReference type="RuleBase" id="RU003823"/>
    </source>
</evidence>
<dbReference type="Gene3D" id="3.30.160.20">
    <property type="match status" value="1"/>
</dbReference>
<dbReference type="AlphaFoldDB" id="A0A9Q1MI82"/>
<dbReference type="PROSITE" id="PS50881">
    <property type="entry name" value="S5_DSRBD"/>
    <property type="match status" value="1"/>
</dbReference>
<evidence type="ECO:0000313" key="13">
    <source>
        <dbReference type="Proteomes" id="UP001152561"/>
    </source>
</evidence>
<feature type="coiled-coil region" evidence="8">
    <location>
        <begin position="513"/>
        <end position="540"/>
    </location>
</feature>
<dbReference type="FunFam" id="3.30.160.20:FF:000039">
    <property type="entry name" value="30S ribosomal protein S5"/>
    <property type="match status" value="1"/>
</dbReference>
<dbReference type="InterPro" id="IPR000626">
    <property type="entry name" value="Ubiquitin-like_dom"/>
</dbReference>
<evidence type="ECO:0000256" key="1">
    <source>
        <dbReference type="ARBA" id="ARBA00008945"/>
    </source>
</evidence>
<feature type="region of interest" description="Disordered" evidence="9">
    <location>
        <begin position="76"/>
        <end position="97"/>
    </location>
</feature>
<reference evidence="13" key="1">
    <citation type="journal article" date="2023" name="Proc. Natl. Acad. Sci. U.S.A.">
        <title>Genomic and structural basis for evolution of tropane alkaloid biosynthesis.</title>
        <authorList>
            <person name="Wanga Y.-J."/>
            <person name="Taina T."/>
            <person name="Yua J.-Y."/>
            <person name="Lia J."/>
            <person name="Xua B."/>
            <person name="Chenc J."/>
            <person name="D'Auriad J.C."/>
            <person name="Huanga J.-P."/>
            <person name="Huanga S.-X."/>
        </authorList>
    </citation>
    <scope>NUCLEOTIDE SEQUENCE [LARGE SCALE GENOMIC DNA]</scope>
    <source>
        <strain evidence="13">cv. KIB-2019</strain>
    </source>
</reference>
<dbReference type="SUPFAM" id="SSF54236">
    <property type="entry name" value="Ubiquitin-like"/>
    <property type="match status" value="1"/>
</dbReference>
<dbReference type="InterPro" id="IPR040610">
    <property type="entry name" value="SNRNP25_ubiquitin"/>
</dbReference>
<gene>
    <name evidence="12" type="ORF">K7X08_003132</name>
</gene>
<dbReference type="Pfam" id="PF00333">
    <property type="entry name" value="Ribosomal_S5"/>
    <property type="match status" value="1"/>
</dbReference>
<dbReference type="Pfam" id="PF18036">
    <property type="entry name" value="Ubiquitin_4"/>
    <property type="match status" value="1"/>
</dbReference>
<evidence type="ECO:0000259" key="11">
    <source>
        <dbReference type="PROSITE" id="PS50881"/>
    </source>
</evidence>
<keyword evidence="5 6" id="KW-0687">Ribonucleoprotein</keyword>
<dbReference type="InterPro" id="IPR014721">
    <property type="entry name" value="Ribsml_uS5_D2-typ_fold_subgr"/>
</dbReference>
<evidence type="ECO:0000256" key="9">
    <source>
        <dbReference type="SAM" id="MobiDB-lite"/>
    </source>
</evidence>
<dbReference type="InterPro" id="IPR029071">
    <property type="entry name" value="Ubiquitin-like_domsf"/>
</dbReference>
<feature type="compositionally biased region" description="Basic and acidic residues" evidence="9">
    <location>
        <begin position="76"/>
        <end position="85"/>
    </location>
</feature>
<evidence type="ECO:0008006" key="14">
    <source>
        <dbReference type="Google" id="ProtNLM"/>
    </source>
</evidence>
<protein>
    <recommendedName>
        <fullName evidence="14">S5 DRBM domain-containing protein</fullName>
    </recommendedName>
</protein>
<dbReference type="Gene3D" id="3.10.20.90">
    <property type="entry name" value="Phosphatidylinositol 3-kinase Catalytic Subunit, Chain A, domain 1"/>
    <property type="match status" value="1"/>
</dbReference>
<sequence>MSSRTTTFWTRILRNQLRFRAPPHPAAATHFRQPSPPHSALTPRFFSSASYNRTPSAERVIQELLFEVERDKLREKEERKKKGLDTSDIDAEEHEDSMGVGQLIEKIEKKKVKEEKFSYFDEPTDSDSEDDDERWTPDAVNKRWEVFDKKFKRHEELLVNFTDAETLDDAFKWMNRIDKFEQKHFLLRPEYRVIGELMNRLKVSEGKEKFLLQQKINRAMRMVQWKEAYDPNDPENYGIIQHEQVGPSVDLLEHAGFEKEKGMIQGGDDDDDIEFDDMKEKDDILLEKLNAIDRKLEEKLAELDHTFGKKGKLLEEEIRDLAEERNSLTEKKRRPLYRKGFDVKLIDVNRTCKVTKGGQVVKYTALLACGNYHGVVGFAKAKGPAIPIALQKAYEKCFQNLHYVERHEEHTISHAVQTNYKKTKVYLWPASTQTGMKAGRTVQTILHLAGFRNVKSKVVGSRNPHNTVKALFKALNAIETPKDVEEKFGRTVVESYLLTLISFTAESYDRKDRDASMAKMKADEKDLEAKEEQMTLLEMSGDLTTESKQLTAEPRKEETNISLEYNSDMKKARLHSTLVALLNDPVLADVPKKPTLTDVDTLISLELGSAMRISILKLDGSSFDVTVMNSATVKDLKQAVRKMIDDTEQSKMGHRHISWRHVWSNFCLLFHNEKLLDDTAKLQDYGIRNNAQVQFIPYVISRASKRHTKRRKHRFFHGLSKKGQNNGLNQD</sequence>
<feature type="region of interest" description="Disordered" evidence="9">
    <location>
        <begin position="711"/>
        <end position="731"/>
    </location>
</feature>
<dbReference type="OrthoDB" id="309483at2759"/>
<dbReference type="InterPro" id="IPR013810">
    <property type="entry name" value="Ribosomal_uS5_N"/>
</dbReference>
<feature type="compositionally biased region" description="Polar residues" evidence="9">
    <location>
        <begin position="722"/>
        <end position="731"/>
    </location>
</feature>
<keyword evidence="4 6" id="KW-0689">Ribosomal protein</keyword>
<dbReference type="Gene3D" id="3.30.230.10">
    <property type="match status" value="1"/>
</dbReference>
<dbReference type="SUPFAM" id="SSF54211">
    <property type="entry name" value="Ribosomal protein S5 domain 2-like"/>
    <property type="match status" value="1"/>
</dbReference>
<dbReference type="GO" id="GO:0019843">
    <property type="term" value="F:rRNA binding"/>
    <property type="evidence" value="ECO:0007669"/>
    <property type="project" value="UniProtKB-KW"/>
</dbReference>
<dbReference type="GO" id="GO:1990904">
    <property type="term" value="C:ribonucleoprotein complex"/>
    <property type="evidence" value="ECO:0007669"/>
    <property type="project" value="UniProtKB-UniRule"/>
</dbReference>
<evidence type="ECO:0000256" key="6">
    <source>
        <dbReference type="PROSITE-ProRule" id="PRU00268"/>
    </source>
</evidence>
<dbReference type="GO" id="GO:0005840">
    <property type="term" value="C:ribosome"/>
    <property type="evidence" value="ECO:0007669"/>
    <property type="project" value="UniProtKB-KW"/>
</dbReference>
<proteinExistence type="inferred from homology"/>
<keyword evidence="13" id="KW-1185">Reference proteome</keyword>
<dbReference type="PANTHER" id="PTHR48432">
    <property type="entry name" value="S5 DRBM DOMAIN-CONTAINING PROTEIN"/>
    <property type="match status" value="1"/>
</dbReference>
<feature type="domain" description="S5 DRBM" evidence="11">
    <location>
        <begin position="341"/>
        <end position="404"/>
    </location>
</feature>
<organism evidence="12 13">
    <name type="scientific">Anisodus acutangulus</name>
    <dbReference type="NCBI Taxonomy" id="402998"/>
    <lineage>
        <taxon>Eukaryota</taxon>
        <taxon>Viridiplantae</taxon>
        <taxon>Streptophyta</taxon>
        <taxon>Embryophyta</taxon>
        <taxon>Tracheophyta</taxon>
        <taxon>Spermatophyta</taxon>
        <taxon>Magnoliopsida</taxon>
        <taxon>eudicotyledons</taxon>
        <taxon>Gunneridae</taxon>
        <taxon>Pentapetalae</taxon>
        <taxon>asterids</taxon>
        <taxon>lamiids</taxon>
        <taxon>Solanales</taxon>
        <taxon>Solanaceae</taxon>
        <taxon>Solanoideae</taxon>
        <taxon>Hyoscyameae</taxon>
        <taxon>Anisodus</taxon>
    </lineage>
</organism>
<name>A0A9Q1MI82_9SOLA</name>
<feature type="coiled-coil region" evidence="8">
    <location>
        <begin position="286"/>
        <end position="334"/>
    </location>
</feature>
<evidence type="ECO:0000256" key="5">
    <source>
        <dbReference type="ARBA" id="ARBA00023274"/>
    </source>
</evidence>
<dbReference type="PANTHER" id="PTHR48432:SF1">
    <property type="entry name" value="S5 DRBM DOMAIN-CONTAINING PROTEIN"/>
    <property type="match status" value="1"/>
</dbReference>
<dbReference type="SUPFAM" id="SSF54768">
    <property type="entry name" value="dsRNA-binding domain-like"/>
    <property type="match status" value="1"/>
</dbReference>
<comment type="similarity">
    <text evidence="1 7">Belongs to the universal ribosomal protein uS5 family.</text>
</comment>
<dbReference type="PROSITE" id="PS50053">
    <property type="entry name" value="UBIQUITIN_2"/>
    <property type="match status" value="1"/>
</dbReference>
<dbReference type="GO" id="GO:0006412">
    <property type="term" value="P:translation"/>
    <property type="evidence" value="ECO:0007669"/>
    <property type="project" value="InterPro"/>
</dbReference>
<dbReference type="InterPro" id="IPR005324">
    <property type="entry name" value="Ribosomal_uS5_C"/>
</dbReference>
<evidence type="ECO:0000256" key="3">
    <source>
        <dbReference type="ARBA" id="ARBA00022884"/>
    </source>
</evidence>
<feature type="compositionally biased region" description="Basic residues" evidence="9">
    <location>
        <begin position="711"/>
        <end position="720"/>
    </location>
</feature>